<feature type="region of interest" description="Disordered" evidence="1">
    <location>
        <begin position="1"/>
        <end position="23"/>
    </location>
</feature>
<evidence type="ECO:0008006" key="4">
    <source>
        <dbReference type="Google" id="ProtNLM"/>
    </source>
</evidence>
<keyword evidence="3" id="KW-1185">Reference proteome</keyword>
<evidence type="ECO:0000313" key="3">
    <source>
        <dbReference type="Proteomes" id="UP000244855"/>
    </source>
</evidence>
<reference evidence="2 3" key="1">
    <citation type="journal article" date="2018" name="Sci. Rep.">
        <title>Comparative genomics provides insights into the lifestyle and reveals functional heterogeneity of dark septate endophytic fungi.</title>
        <authorList>
            <person name="Knapp D.G."/>
            <person name="Nemeth J.B."/>
            <person name="Barry K."/>
            <person name="Hainaut M."/>
            <person name="Henrissat B."/>
            <person name="Johnson J."/>
            <person name="Kuo A."/>
            <person name="Lim J.H.P."/>
            <person name="Lipzen A."/>
            <person name="Nolan M."/>
            <person name="Ohm R.A."/>
            <person name="Tamas L."/>
            <person name="Grigoriev I.V."/>
            <person name="Spatafora J.W."/>
            <person name="Nagy L.G."/>
            <person name="Kovacs G.M."/>
        </authorList>
    </citation>
    <scope>NUCLEOTIDE SEQUENCE [LARGE SCALE GENOMIC DNA]</scope>
    <source>
        <strain evidence="2 3">DSE2036</strain>
    </source>
</reference>
<organism evidence="2 3">
    <name type="scientific">Periconia macrospinosa</name>
    <dbReference type="NCBI Taxonomy" id="97972"/>
    <lineage>
        <taxon>Eukaryota</taxon>
        <taxon>Fungi</taxon>
        <taxon>Dikarya</taxon>
        <taxon>Ascomycota</taxon>
        <taxon>Pezizomycotina</taxon>
        <taxon>Dothideomycetes</taxon>
        <taxon>Pleosporomycetidae</taxon>
        <taxon>Pleosporales</taxon>
        <taxon>Massarineae</taxon>
        <taxon>Periconiaceae</taxon>
        <taxon>Periconia</taxon>
    </lineage>
</organism>
<dbReference type="AlphaFoldDB" id="A0A2V1DP00"/>
<accession>A0A2V1DP00</accession>
<dbReference type="STRING" id="97972.A0A2V1DP00"/>
<dbReference type="EMBL" id="KZ805404">
    <property type="protein sequence ID" value="PVH98884.1"/>
    <property type="molecule type" value="Genomic_DNA"/>
</dbReference>
<evidence type="ECO:0000256" key="1">
    <source>
        <dbReference type="SAM" id="MobiDB-lite"/>
    </source>
</evidence>
<dbReference type="InterPro" id="IPR025213">
    <property type="entry name" value="Sim4_Fta2"/>
</dbReference>
<name>A0A2V1DP00_9PLEO</name>
<protein>
    <recommendedName>
        <fullName evidence="4">Protein kinase domain-containing protein</fullName>
    </recommendedName>
</protein>
<dbReference type="OrthoDB" id="3783140at2759"/>
<dbReference type="Proteomes" id="UP000244855">
    <property type="component" value="Unassembled WGS sequence"/>
</dbReference>
<gene>
    <name evidence="2" type="ORF">DM02DRAFT_673089</name>
</gene>
<sequence>MPRKSTRSRRAAATGTEEDSKALLPTIDGPKIGPFKSPGFQKFSDFNLETLLDAPSSSGGGEAYIFKASFNHQTYAIKIFKFFWLEEGLFRFSRDMLDRIPSEKHLLENIDPFYAECRAYGRINEVHAELHRGKKSKDLREMDFLAAQCYGYHLITAEEERDLMTKFPDMNFWRNTEEHGTLPVRAIVKQYIPPPSLDPKMRSVKRMLRDLKTLHNKGVYPIDIREDNYRHGMLIDFGSALTTPSVVLEVVPADTAALQRGLGLGAFDKMFADAAIKTQVRAARSGRIWARTRAGRNKYPETDLVKLNDRVGKRAGVIVVEKGWA</sequence>
<dbReference type="Pfam" id="PF13095">
    <property type="entry name" value="FTA2"/>
    <property type="match status" value="1"/>
</dbReference>
<evidence type="ECO:0000313" key="2">
    <source>
        <dbReference type="EMBL" id="PVH98884.1"/>
    </source>
</evidence>
<proteinExistence type="predicted"/>
<feature type="compositionally biased region" description="Basic residues" evidence="1">
    <location>
        <begin position="1"/>
        <end position="10"/>
    </location>
</feature>